<accession>A0A5C8CZ73</accession>
<keyword evidence="5" id="KW-1185">Reference proteome</keyword>
<organism evidence="4 7">
    <name type="scientific">Brachyspira aalborgi</name>
    <dbReference type="NCBI Taxonomy" id="29522"/>
    <lineage>
        <taxon>Bacteria</taxon>
        <taxon>Pseudomonadati</taxon>
        <taxon>Spirochaetota</taxon>
        <taxon>Spirochaetia</taxon>
        <taxon>Brachyspirales</taxon>
        <taxon>Brachyspiraceae</taxon>
        <taxon>Brachyspira</taxon>
    </lineage>
</organism>
<reference evidence="4" key="2">
    <citation type="submission" date="2019-01" db="EMBL/GenBank/DDBJ databases">
        <authorList>
            <person name="Thorell K."/>
        </authorList>
    </citation>
    <scope>NUCLEOTIDE SEQUENCE</scope>
    <source>
        <strain evidence="4">PC3997IV</strain>
        <strain evidence="2">PC4597II</strain>
        <strain evidence="3">PC5099IV</strain>
    </source>
</reference>
<dbReference type="AlphaFoldDB" id="A0A5C8CZ73"/>
<dbReference type="Proteomes" id="UP000324336">
    <property type="component" value="Unassembled WGS sequence"/>
</dbReference>
<dbReference type="EMBL" id="SAYA01000023">
    <property type="protein sequence ID" value="TXJ24418.1"/>
    <property type="molecule type" value="Genomic_DNA"/>
</dbReference>
<dbReference type="EMBL" id="SAYD01000018">
    <property type="protein sequence ID" value="TXJ38780.1"/>
    <property type="molecule type" value="Genomic_DNA"/>
</dbReference>
<protein>
    <submittedName>
        <fullName evidence="4">DUF4065 domain-containing protein</fullName>
    </submittedName>
</protein>
<dbReference type="RefSeq" id="WP_021958833.1">
    <property type="nucleotide sequence ID" value="NZ_SAXV01000020.1"/>
</dbReference>
<dbReference type="Pfam" id="PF13274">
    <property type="entry name" value="SocA_Panacea"/>
    <property type="match status" value="1"/>
</dbReference>
<evidence type="ECO:0000313" key="4">
    <source>
        <dbReference type="EMBL" id="TXJ38780.1"/>
    </source>
</evidence>
<evidence type="ECO:0000313" key="7">
    <source>
        <dbReference type="Proteomes" id="UP000325002"/>
    </source>
</evidence>
<evidence type="ECO:0000313" key="5">
    <source>
        <dbReference type="Proteomes" id="UP000322659"/>
    </source>
</evidence>
<dbReference type="InterPro" id="IPR025272">
    <property type="entry name" value="SocA_Panacea"/>
</dbReference>
<dbReference type="Proteomes" id="UP000325002">
    <property type="component" value="Unassembled WGS sequence"/>
</dbReference>
<name>A0A5C8CZ73_9SPIR</name>
<dbReference type="Proteomes" id="UP000322659">
    <property type="component" value="Unassembled WGS sequence"/>
</dbReference>
<gene>
    <name evidence="3" type="ORF">EPJ71_04335</name>
    <name evidence="2" type="ORF">EPJ73_11345</name>
    <name evidence="4" type="ORF">EPJ81_06545</name>
</gene>
<evidence type="ECO:0000313" key="2">
    <source>
        <dbReference type="EMBL" id="TXJ24418.1"/>
    </source>
</evidence>
<feature type="domain" description="Antitoxin SocA-like Panacea" evidence="1">
    <location>
        <begin position="31"/>
        <end position="126"/>
    </location>
</feature>
<reference evidence="5 6" key="1">
    <citation type="journal article" date="1992" name="Lakartidningen">
        <title>[Penicillin V and not amoxicillin is the first choice preparation in acute otitis].</title>
        <authorList>
            <person name="Kamme C."/>
            <person name="Lundgren K."/>
            <person name="Prellner K."/>
        </authorList>
    </citation>
    <scope>NUCLEOTIDE SEQUENCE [LARGE SCALE GENOMIC DNA]</scope>
    <source>
        <strain evidence="4 7">PC3997IV</strain>
        <strain evidence="2 6">PC4597II</strain>
        <strain evidence="3 5">PC5099IV</strain>
    </source>
</reference>
<dbReference type="EMBL" id="SAXZ01000010">
    <property type="protein sequence ID" value="TXJ32776.1"/>
    <property type="molecule type" value="Genomic_DNA"/>
</dbReference>
<comment type="caution">
    <text evidence="4">The sequence shown here is derived from an EMBL/GenBank/DDBJ whole genome shotgun (WGS) entry which is preliminary data.</text>
</comment>
<evidence type="ECO:0000259" key="1">
    <source>
        <dbReference type="Pfam" id="PF13274"/>
    </source>
</evidence>
<evidence type="ECO:0000313" key="3">
    <source>
        <dbReference type="EMBL" id="TXJ32776.1"/>
    </source>
</evidence>
<evidence type="ECO:0000313" key="6">
    <source>
        <dbReference type="Proteomes" id="UP000324336"/>
    </source>
</evidence>
<proteinExistence type="predicted"/>
<sequence>MASVFDVSNYILQLSNSIDSDERDLISNLKLQKLLYYCYGFSLVLLKKKLFNDDKIKAWPLGPVCPKVYNKYKKYESNPIPIEDVINSKLKLSGKEKELINEVYSIYGQFSAWKLKDMTHQESPWKNTKRNYTISDEEMKNFFITRLQ</sequence>